<keyword evidence="2" id="KW-0732">Signal</keyword>
<evidence type="ECO:0000313" key="3">
    <source>
        <dbReference type="EMBL" id="JAW15404.1"/>
    </source>
</evidence>
<feature type="chain" id="PRO_5012307690" evidence="2">
    <location>
        <begin position="18"/>
        <end position="84"/>
    </location>
</feature>
<protein>
    <submittedName>
        <fullName evidence="3">Putative secreted protein</fullName>
    </submittedName>
</protein>
<dbReference type="AlphaFoldDB" id="A0A224XW31"/>
<name>A0A224XW31_9HEMI</name>
<feature type="signal peptide" evidence="2">
    <location>
        <begin position="1"/>
        <end position="17"/>
    </location>
</feature>
<dbReference type="EMBL" id="GFTR01001022">
    <property type="protein sequence ID" value="JAW15404.1"/>
    <property type="molecule type" value="Transcribed_RNA"/>
</dbReference>
<proteinExistence type="predicted"/>
<evidence type="ECO:0000256" key="1">
    <source>
        <dbReference type="SAM" id="MobiDB-lite"/>
    </source>
</evidence>
<organism evidence="3">
    <name type="scientific">Panstrongylus lignarius</name>
    <dbReference type="NCBI Taxonomy" id="156445"/>
    <lineage>
        <taxon>Eukaryota</taxon>
        <taxon>Metazoa</taxon>
        <taxon>Ecdysozoa</taxon>
        <taxon>Arthropoda</taxon>
        <taxon>Hexapoda</taxon>
        <taxon>Insecta</taxon>
        <taxon>Pterygota</taxon>
        <taxon>Neoptera</taxon>
        <taxon>Paraneoptera</taxon>
        <taxon>Hemiptera</taxon>
        <taxon>Heteroptera</taxon>
        <taxon>Panheteroptera</taxon>
        <taxon>Cimicomorpha</taxon>
        <taxon>Reduviidae</taxon>
        <taxon>Triatominae</taxon>
        <taxon>Panstrongylus</taxon>
    </lineage>
</organism>
<reference evidence="3" key="1">
    <citation type="journal article" date="2018" name="PLoS Negl. Trop. Dis.">
        <title>An insight into the salivary gland and fat body transcriptome of Panstrongylus lignarius (Hemiptera: Heteroptera), the main vector of Chagas disease in Peru.</title>
        <authorList>
            <person name="Nevoa J.C."/>
            <person name="Mendes M.T."/>
            <person name="da Silva M.V."/>
            <person name="Soares S.C."/>
            <person name="Oliveira C.J.F."/>
            <person name="Ribeiro J.M.C."/>
        </authorList>
    </citation>
    <scope>NUCLEOTIDE SEQUENCE</scope>
</reference>
<evidence type="ECO:0000256" key="2">
    <source>
        <dbReference type="SAM" id="SignalP"/>
    </source>
</evidence>
<accession>A0A224XW31</accession>
<feature type="region of interest" description="Disordered" evidence="1">
    <location>
        <begin position="49"/>
        <end position="84"/>
    </location>
</feature>
<feature type="compositionally biased region" description="Low complexity" evidence="1">
    <location>
        <begin position="67"/>
        <end position="84"/>
    </location>
</feature>
<sequence>MKCALILLLTSVVYVLSAPADKPSSPAPKQGSPFISSFDEIVVESSLMVRGRNSQSRQGRTKLVAVTTTPSSNTTSTSTTTTPA</sequence>